<feature type="region of interest" description="Disordered" evidence="1">
    <location>
        <begin position="143"/>
        <end position="180"/>
    </location>
</feature>
<dbReference type="Gene3D" id="3.40.33.10">
    <property type="entry name" value="CAP"/>
    <property type="match status" value="1"/>
</dbReference>
<accession>A0ABQ9Z794</accession>
<dbReference type="Proteomes" id="UP001234178">
    <property type="component" value="Unassembled WGS sequence"/>
</dbReference>
<sequence length="208" mass="22346">MREQQPKKSRTGYPIAWSETYAVGCGYSYFRDPQRGYTKLYVCNYGPGGNVIGATMYRTGRPGQTMCINEGLATSRRYPGLCDVNAKEMNHSELKIIVYLALAEMPPSSTGVDYRDLICTAPATTTIDQLQLQLSPVSAAVNKPPPLSSSPLAPVPAPPPVLQPPPIFPPPSPPAPAPTPQLGDMVLRGMQSPLAGLAKLLGQYNLFG</sequence>
<evidence type="ECO:0000313" key="2">
    <source>
        <dbReference type="EMBL" id="KAK4008766.1"/>
    </source>
</evidence>
<feature type="compositionally biased region" description="Pro residues" evidence="1">
    <location>
        <begin position="143"/>
        <end position="179"/>
    </location>
</feature>
<dbReference type="EMBL" id="JAOYFB010000002">
    <property type="protein sequence ID" value="KAK4008766.1"/>
    <property type="molecule type" value="Genomic_DNA"/>
</dbReference>
<dbReference type="SUPFAM" id="SSF55797">
    <property type="entry name" value="PR-1-like"/>
    <property type="match status" value="1"/>
</dbReference>
<dbReference type="InterPro" id="IPR018244">
    <property type="entry name" value="Allrgn_V5/Tpx1_CS"/>
</dbReference>
<name>A0ABQ9Z794_9CRUS</name>
<dbReference type="PROSITE" id="PS01010">
    <property type="entry name" value="CRISP_2"/>
    <property type="match status" value="1"/>
</dbReference>
<comment type="caution">
    <text evidence="2">The sequence shown here is derived from an EMBL/GenBank/DDBJ whole genome shotgun (WGS) entry which is preliminary data.</text>
</comment>
<reference evidence="2 3" key="1">
    <citation type="journal article" date="2023" name="Nucleic Acids Res.">
        <title>The hologenome of Daphnia magna reveals possible DNA methylation and microbiome-mediated evolution of the host genome.</title>
        <authorList>
            <person name="Chaturvedi A."/>
            <person name="Li X."/>
            <person name="Dhandapani V."/>
            <person name="Marshall H."/>
            <person name="Kissane S."/>
            <person name="Cuenca-Cambronero M."/>
            <person name="Asole G."/>
            <person name="Calvet F."/>
            <person name="Ruiz-Romero M."/>
            <person name="Marangio P."/>
            <person name="Guigo R."/>
            <person name="Rago D."/>
            <person name="Mirbahai L."/>
            <person name="Eastwood N."/>
            <person name="Colbourne J.K."/>
            <person name="Zhou J."/>
            <person name="Mallon E."/>
            <person name="Orsini L."/>
        </authorList>
    </citation>
    <scope>NUCLEOTIDE SEQUENCE [LARGE SCALE GENOMIC DNA]</scope>
    <source>
        <strain evidence="2">LRV0_1</strain>
    </source>
</reference>
<dbReference type="InterPro" id="IPR035940">
    <property type="entry name" value="CAP_sf"/>
</dbReference>
<organism evidence="2 3">
    <name type="scientific">Daphnia magna</name>
    <dbReference type="NCBI Taxonomy" id="35525"/>
    <lineage>
        <taxon>Eukaryota</taxon>
        <taxon>Metazoa</taxon>
        <taxon>Ecdysozoa</taxon>
        <taxon>Arthropoda</taxon>
        <taxon>Crustacea</taxon>
        <taxon>Branchiopoda</taxon>
        <taxon>Diplostraca</taxon>
        <taxon>Cladocera</taxon>
        <taxon>Anomopoda</taxon>
        <taxon>Daphniidae</taxon>
        <taxon>Daphnia</taxon>
    </lineage>
</organism>
<gene>
    <name evidence="2" type="ORF">OUZ56_013898</name>
</gene>
<protein>
    <recommendedName>
        <fullName evidence="4">SCP domain-containing protein</fullName>
    </recommendedName>
</protein>
<proteinExistence type="predicted"/>
<keyword evidence="3" id="KW-1185">Reference proteome</keyword>
<evidence type="ECO:0000256" key="1">
    <source>
        <dbReference type="SAM" id="MobiDB-lite"/>
    </source>
</evidence>
<evidence type="ECO:0008006" key="4">
    <source>
        <dbReference type="Google" id="ProtNLM"/>
    </source>
</evidence>
<evidence type="ECO:0000313" key="3">
    <source>
        <dbReference type="Proteomes" id="UP001234178"/>
    </source>
</evidence>